<evidence type="ECO:0000256" key="7">
    <source>
        <dbReference type="SAM" id="Phobius"/>
    </source>
</evidence>
<dbReference type="Proteomes" id="UP000481252">
    <property type="component" value="Unassembled WGS sequence"/>
</dbReference>
<evidence type="ECO:0000313" key="8">
    <source>
        <dbReference type="EMBL" id="NGN42463.1"/>
    </source>
</evidence>
<reference evidence="8 9" key="1">
    <citation type="submission" date="2020-02" db="EMBL/GenBank/DDBJ databases">
        <title>Genome sequence of the type strain CGMCC 1.15528 of Mesorhizobium zhangyense.</title>
        <authorList>
            <person name="Gao J."/>
            <person name="Sun J."/>
        </authorList>
    </citation>
    <scope>NUCLEOTIDE SEQUENCE [LARGE SCALE GENOMIC DNA]</scope>
    <source>
        <strain evidence="8 9">CGMCC 1.15528</strain>
    </source>
</reference>
<comment type="caution">
    <text evidence="8">The sequence shown here is derived from an EMBL/GenBank/DDBJ whole genome shotgun (WGS) entry which is preliminary data.</text>
</comment>
<comment type="similarity">
    <text evidence="2">Belongs to the autoinducer-2 exporter (AI-2E) (TC 2.A.86) family.</text>
</comment>
<evidence type="ECO:0000256" key="6">
    <source>
        <dbReference type="SAM" id="MobiDB-lite"/>
    </source>
</evidence>
<evidence type="ECO:0000256" key="1">
    <source>
        <dbReference type="ARBA" id="ARBA00004141"/>
    </source>
</evidence>
<feature type="transmembrane region" description="Helical" evidence="7">
    <location>
        <begin position="260"/>
        <end position="287"/>
    </location>
</feature>
<evidence type="ECO:0000313" key="9">
    <source>
        <dbReference type="Proteomes" id="UP000481252"/>
    </source>
</evidence>
<keyword evidence="5 7" id="KW-0472">Membrane</keyword>
<organism evidence="8 9">
    <name type="scientific">Mesorhizobium zhangyense</name>
    <dbReference type="NCBI Taxonomy" id="1776730"/>
    <lineage>
        <taxon>Bacteria</taxon>
        <taxon>Pseudomonadati</taxon>
        <taxon>Pseudomonadota</taxon>
        <taxon>Alphaproteobacteria</taxon>
        <taxon>Hyphomicrobiales</taxon>
        <taxon>Phyllobacteriaceae</taxon>
        <taxon>Mesorhizobium</taxon>
    </lineage>
</organism>
<proteinExistence type="inferred from homology"/>
<evidence type="ECO:0000256" key="4">
    <source>
        <dbReference type="ARBA" id="ARBA00022989"/>
    </source>
</evidence>
<name>A0A7C9V8I2_9HYPH</name>
<dbReference type="AlphaFoldDB" id="A0A7C9V8I2"/>
<sequence length="431" mass="46559">MPAPARKRLVLSTQKGYEDEDAPLPQEKKLLSDPEYGTSRREPRLLGLSTPSRIPLIPPLTAARWLLVLIVAAGIYFFNGFLVPVLAALVIAFASWPLYRRLLDAVSGNRTVAATLAILFIITFLVVPIVLAGTYTVNEVREWFGWAVETNKHGAPTPAWIVALPIAGEWFDQQWTRYIGHPGAIGELIQIISGANIGSIYRGVLAAGGGAFNLLLTLLFMLIALFFVYRDGESFAAQIGRLGERILPTRWERISGVVPATISSTVTGMTLIAIGEGIVLGVAYWIAGVPSPVTLGVLTGVMALIPGGAPLSFTLVSAYLVASGSPIAGVSLFAWGSIELFIVDKTLRPKLVGGPIKLPFLPTFFGLIGGVKTMGFLGLFIGPVLMALLVAIWREWLREVEQADTRPVENIAQISDDLLPEREPRRLVGSE</sequence>
<evidence type="ECO:0000256" key="3">
    <source>
        <dbReference type="ARBA" id="ARBA00022692"/>
    </source>
</evidence>
<gene>
    <name evidence="8" type="ORF">G6N74_15445</name>
</gene>
<keyword evidence="9" id="KW-1185">Reference proteome</keyword>
<feature type="transmembrane region" description="Helical" evidence="7">
    <location>
        <begin position="211"/>
        <end position="229"/>
    </location>
</feature>
<dbReference type="Pfam" id="PF01594">
    <property type="entry name" value="AI-2E_transport"/>
    <property type="match status" value="1"/>
</dbReference>
<dbReference type="GO" id="GO:0016020">
    <property type="term" value="C:membrane"/>
    <property type="evidence" value="ECO:0007669"/>
    <property type="project" value="UniProtKB-SubCell"/>
</dbReference>
<dbReference type="InterPro" id="IPR002549">
    <property type="entry name" value="AI-2E-like"/>
</dbReference>
<keyword evidence="3 7" id="KW-0812">Transmembrane</keyword>
<feature type="transmembrane region" description="Helical" evidence="7">
    <location>
        <begin position="111"/>
        <end position="135"/>
    </location>
</feature>
<protein>
    <submittedName>
        <fullName evidence="8">AI-2E family transporter</fullName>
    </submittedName>
</protein>
<dbReference type="SUPFAM" id="SSF56266">
    <property type="entry name" value="DmpA/ArgJ-like"/>
    <property type="match status" value="1"/>
</dbReference>
<feature type="transmembrane region" description="Helical" evidence="7">
    <location>
        <begin position="81"/>
        <end position="99"/>
    </location>
</feature>
<feature type="compositionally biased region" description="Basic and acidic residues" evidence="6">
    <location>
        <begin position="26"/>
        <end position="43"/>
    </location>
</feature>
<feature type="transmembrane region" description="Helical" evidence="7">
    <location>
        <begin position="318"/>
        <end position="343"/>
    </location>
</feature>
<accession>A0A7C9V8I2</accession>
<feature type="transmembrane region" description="Helical" evidence="7">
    <location>
        <begin position="293"/>
        <end position="311"/>
    </location>
</feature>
<keyword evidence="4 7" id="KW-1133">Transmembrane helix</keyword>
<dbReference type="EMBL" id="JAAKZG010000005">
    <property type="protein sequence ID" value="NGN42463.1"/>
    <property type="molecule type" value="Genomic_DNA"/>
</dbReference>
<dbReference type="PANTHER" id="PTHR21716">
    <property type="entry name" value="TRANSMEMBRANE PROTEIN"/>
    <property type="match status" value="1"/>
</dbReference>
<feature type="transmembrane region" description="Helical" evidence="7">
    <location>
        <begin position="363"/>
        <end position="393"/>
    </location>
</feature>
<comment type="subcellular location">
    <subcellularLocation>
        <location evidence="1">Membrane</location>
        <topology evidence="1">Multi-pass membrane protein</topology>
    </subcellularLocation>
</comment>
<dbReference type="InterPro" id="IPR016117">
    <property type="entry name" value="ArgJ-like_dom_sf"/>
</dbReference>
<feature type="region of interest" description="Disordered" evidence="6">
    <location>
        <begin position="1"/>
        <end position="43"/>
    </location>
</feature>
<dbReference type="PANTHER" id="PTHR21716:SF61">
    <property type="entry name" value="BLR8064 PROTEIN"/>
    <property type="match status" value="1"/>
</dbReference>
<evidence type="ECO:0000256" key="2">
    <source>
        <dbReference type="ARBA" id="ARBA00009773"/>
    </source>
</evidence>
<evidence type="ECO:0000256" key="5">
    <source>
        <dbReference type="ARBA" id="ARBA00023136"/>
    </source>
</evidence>